<reference evidence="1 2" key="1">
    <citation type="submission" date="2014-08" db="EMBL/GenBank/DDBJ databases">
        <title>Complete genome sequence of Corynebacterium ureicelerivorans DSM 45051, a lipophilic and urea-splitting isolate from a blood culture of a septicaemia patient.</title>
        <authorList>
            <person name="Tippelt A."/>
            <person name="Albersmeier A."/>
            <person name="Brinkrolf K."/>
            <person name="Ruckert C."/>
            <person name="Tauch A."/>
        </authorList>
    </citation>
    <scope>NUCLEOTIDE SEQUENCE [LARGE SCALE GENOMIC DNA]</scope>
    <source>
        <strain evidence="1 2">IMMIB RIV-2301</strain>
    </source>
</reference>
<dbReference type="InterPro" id="IPR027417">
    <property type="entry name" value="P-loop_NTPase"/>
</dbReference>
<dbReference type="STRING" id="401472.CUREI_00775"/>
<dbReference type="Gene3D" id="3.40.50.300">
    <property type="entry name" value="P-loop containing nucleotide triphosphate hydrolases"/>
    <property type="match status" value="1"/>
</dbReference>
<dbReference type="KEGG" id="cuv:CUREI_00775"/>
<accession>A0A077HMZ1</accession>
<dbReference type="HOGENOM" id="CLU_042654_1_0_11"/>
<evidence type="ECO:0008006" key="3">
    <source>
        <dbReference type="Google" id="ProtNLM"/>
    </source>
</evidence>
<dbReference type="EMBL" id="CP009215">
    <property type="protein sequence ID" value="AIL96042.1"/>
    <property type="molecule type" value="Genomic_DNA"/>
</dbReference>
<proteinExistence type="predicted"/>
<dbReference type="NCBIfam" id="TIGR03815">
    <property type="entry name" value="CpaE_hom_Actino"/>
    <property type="match status" value="1"/>
</dbReference>
<name>A0A077HMZ1_9CORY</name>
<dbReference type="InterPro" id="IPR022521">
    <property type="entry name" value="Rv3660c"/>
</dbReference>
<dbReference type="RefSeq" id="WP_038609291.1">
    <property type="nucleotide sequence ID" value="NZ_CP009215.1"/>
</dbReference>
<dbReference type="AlphaFoldDB" id="A0A077HMZ1"/>
<dbReference type="SUPFAM" id="SSF52540">
    <property type="entry name" value="P-loop containing nucleoside triphosphate hydrolases"/>
    <property type="match status" value="1"/>
</dbReference>
<protein>
    <recommendedName>
        <fullName evidence="3">Septum formation initiator</fullName>
    </recommendedName>
</protein>
<keyword evidence="2" id="KW-1185">Reference proteome</keyword>
<evidence type="ECO:0000313" key="1">
    <source>
        <dbReference type="EMBL" id="AIL96042.1"/>
    </source>
</evidence>
<dbReference type="Proteomes" id="UP000028939">
    <property type="component" value="Chromosome"/>
</dbReference>
<gene>
    <name evidence="1" type="ORF">CUREI_00775</name>
</gene>
<sequence>MNHANTGPVVVAVADPALHAEAVHIAAATGHQVIDVVDDTQLTRHAAKALAVLVDDLRAAALGPSTRAPNVFTVVADTASAALREDYYALPAQAVDVLRGIGALSLAFPATAADASVIAVLGACGGAGASVLAASVCRAAGDATLVDAHRCSGGLDLLLGLEHTPGARWGEIDFGAEGAVSRTQLRAALPATDDGVALLTFPRTQVADPFRLEAEEVNAVVAAASSAGVTVVDAPLALLPDRCDLAVIVLRPELRAAAAAARVVAECNAAGVANALVLRQGAWASLGQEEVEHTAKASVIAQVAGVRGLTKQLDQSGLPERLPRPLARAAETVLREAA</sequence>
<evidence type="ECO:0000313" key="2">
    <source>
        <dbReference type="Proteomes" id="UP000028939"/>
    </source>
</evidence>
<organism evidence="1 2">
    <name type="scientific">Corynebacterium ureicelerivorans</name>
    <dbReference type="NCBI Taxonomy" id="401472"/>
    <lineage>
        <taxon>Bacteria</taxon>
        <taxon>Bacillati</taxon>
        <taxon>Actinomycetota</taxon>
        <taxon>Actinomycetes</taxon>
        <taxon>Mycobacteriales</taxon>
        <taxon>Corynebacteriaceae</taxon>
        <taxon>Corynebacterium</taxon>
    </lineage>
</organism>
<dbReference type="OrthoDB" id="3252838at2"/>